<protein>
    <submittedName>
        <fullName evidence="1">Uncharacterized protein</fullName>
    </submittedName>
</protein>
<comment type="caution">
    <text evidence="1">The sequence shown here is derived from an EMBL/GenBank/DDBJ whole genome shotgun (WGS) entry which is preliminary data.</text>
</comment>
<proteinExistence type="predicted"/>
<keyword evidence="2" id="KW-1185">Reference proteome</keyword>
<sequence>MVSNELLTKVGRLCNSKLNVKILFRAIYEHAISLVNYHTGLQHLEPYNFVTPDYDICKALVKYKVDLRPDCLERLYLFRTKLERGLHGVKMKNECLFLELWKR</sequence>
<evidence type="ECO:0000313" key="1">
    <source>
        <dbReference type="EMBL" id="KAF7684537.1"/>
    </source>
</evidence>
<organism evidence="1 2">
    <name type="scientific">Astathelohania contejeani</name>
    <dbReference type="NCBI Taxonomy" id="164912"/>
    <lineage>
        <taxon>Eukaryota</taxon>
        <taxon>Fungi</taxon>
        <taxon>Fungi incertae sedis</taxon>
        <taxon>Microsporidia</taxon>
        <taxon>Astathelohaniidae</taxon>
        <taxon>Astathelohania</taxon>
    </lineage>
</organism>
<evidence type="ECO:0000313" key="2">
    <source>
        <dbReference type="Proteomes" id="UP001516464"/>
    </source>
</evidence>
<dbReference type="Proteomes" id="UP001516464">
    <property type="component" value="Unassembled WGS sequence"/>
</dbReference>
<name>A0ABQ7I245_9MICR</name>
<dbReference type="EMBL" id="SBIQ01000009">
    <property type="protein sequence ID" value="KAF7684537.1"/>
    <property type="molecule type" value="Genomic_DNA"/>
</dbReference>
<accession>A0ABQ7I245</accession>
<gene>
    <name evidence="1" type="ORF">TCON_0273</name>
</gene>
<reference evidence="1 2" key="1">
    <citation type="submission" date="2019-01" db="EMBL/GenBank/DDBJ databases">
        <title>Genomes sequencing and comparative genomics of infectious freshwater microsporidia, Cucumispora dikerogammari and Thelohania contejeani.</title>
        <authorList>
            <person name="Cormier A."/>
            <person name="Giraud I."/>
            <person name="Wattier R."/>
            <person name="Teixeira M."/>
            <person name="Grandjean F."/>
            <person name="Rigaud T."/>
            <person name="Cordaux R."/>
        </authorList>
    </citation>
    <scope>NUCLEOTIDE SEQUENCE [LARGE SCALE GENOMIC DNA]</scope>
    <source>
        <strain evidence="1">T1</strain>
        <tissue evidence="1">Spores</tissue>
    </source>
</reference>